<organism evidence="11 12">
    <name type="scientific">Rhizosaccharibacter radicis</name>
    <dbReference type="NCBI Taxonomy" id="2782605"/>
    <lineage>
        <taxon>Bacteria</taxon>
        <taxon>Pseudomonadati</taxon>
        <taxon>Pseudomonadota</taxon>
        <taxon>Alphaproteobacteria</taxon>
        <taxon>Acetobacterales</taxon>
        <taxon>Acetobacteraceae</taxon>
        <taxon>Rhizosaccharibacter</taxon>
    </lineage>
</organism>
<accession>A0ABT1VY48</accession>
<evidence type="ECO:0000256" key="6">
    <source>
        <dbReference type="ARBA" id="ARBA00022989"/>
    </source>
</evidence>
<keyword evidence="4 10" id="KW-1003">Cell membrane</keyword>
<dbReference type="RefSeq" id="WP_422919388.1">
    <property type="nucleotide sequence ID" value="NZ_JAMZEJ010000004.1"/>
</dbReference>
<dbReference type="InterPro" id="IPR037673">
    <property type="entry name" value="MSC/AndL"/>
</dbReference>
<evidence type="ECO:0000256" key="4">
    <source>
        <dbReference type="ARBA" id="ARBA00022475"/>
    </source>
</evidence>
<keyword evidence="3 10" id="KW-0813">Transport</keyword>
<dbReference type="PRINTS" id="PR01264">
    <property type="entry name" value="MECHCHANNEL"/>
</dbReference>
<dbReference type="InterPro" id="IPR001185">
    <property type="entry name" value="MS_channel"/>
</dbReference>
<evidence type="ECO:0000256" key="7">
    <source>
        <dbReference type="ARBA" id="ARBA00023065"/>
    </source>
</evidence>
<comment type="function">
    <text evidence="10">Channel that opens in response to stretch forces in the membrane lipid bilayer. May participate in the regulation of osmotic pressure changes within the cell.</text>
</comment>
<feature type="transmembrane region" description="Helical" evidence="10">
    <location>
        <begin position="89"/>
        <end position="113"/>
    </location>
</feature>
<feature type="transmembrane region" description="Helical" evidence="10">
    <location>
        <begin position="50"/>
        <end position="69"/>
    </location>
</feature>
<keyword evidence="12" id="KW-1185">Reference proteome</keyword>
<keyword evidence="9 10" id="KW-0407">Ion channel</keyword>
<evidence type="ECO:0000256" key="9">
    <source>
        <dbReference type="ARBA" id="ARBA00023303"/>
    </source>
</evidence>
<name>A0ABT1VY48_9PROT</name>
<comment type="subcellular location">
    <subcellularLocation>
        <location evidence="10">Cell inner membrane</location>
        <topology evidence="10">Multi-pass membrane protein</topology>
    </subcellularLocation>
    <subcellularLocation>
        <location evidence="1">Cell membrane</location>
        <topology evidence="1">Multi-pass membrane protein</topology>
    </subcellularLocation>
</comment>
<evidence type="ECO:0000256" key="2">
    <source>
        <dbReference type="ARBA" id="ARBA00007254"/>
    </source>
</evidence>
<feature type="transmembrane region" description="Helical" evidence="10">
    <location>
        <begin position="20"/>
        <end position="43"/>
    </location>
</feature>
<evidence type="ECO:0000256" key="8">
    <source>
        <dbReference type="ARBA" id="ARBA00023136"/>
    </source>
</evidence>
<protein>
    <recommendedName>
        <fullName evidence="10">Large-conductance mechanosensitive channel</fullName>
    </recommendedName>
</protein>
<evidence type="ECO:0000256" key="10">
    <source>
        <dbReference type="HAMAP-Rule" id="MF_00115"/>
    </source>
</evidence>
<dbReference type="Gene3D" id="1.10.1200.120">
    <property type="entry name" value="Large-conductance mechanosensitive channel, MscL, domain 1"/>
    <property type="match status" value="1"/>
</dbReference>
<evidence type="ECO:0000256" key="3">
    <source>
        <dbReference type="ARBA" id="ARBA00022448"/>
    </source>
</evidence>
<keyword evidence="7 10" id="KW-0406">Ion transport</keyword>
<comment type="similarity">
    <text evidence="2 10">Belongs to the MscL family.</text>
</comment>
<evidence type="ECO:0000256" key="1">
    <source>
        <dbReference type="ARBA" id="ARBA00004651"/>
    </source>
</evidence>
<evidence type="ECO:0000313" key="11">
    <source>
        <dbReference type="EMBL" id="MCQ8240644.1"/>
    </source>
</evidence>
<proteinExistence type="inferred from homology"/>
<reference evidence="11 12" key="1">
    <citation type="submission" date="2022-06" db="EMBL/GenBank/DDBJ databases">
        <title>Rhizosaccharibacter gen. nov. sp. nov. KSS12, endophytic bacteria isolated from sugarcane.</title>
        <authorList>
            <person name="Pitiwittayakul N."/>
        </authorList>
    </citation>
    <scope>NUCLEOTIDE SEQUENCE [LARGE SCALE GENOMIC DNA]</scope>
    <source>
        <strain evidence="11 12">KSS12</strain>
    </source>
</reference>
<dbReference type="Proteomes" id="UP001524547">
    <property type="component" value="Unassembled WGS sequence"/>
</dbReference>
<keyword evidence="10" id="KW-0997">Cell inner membrane</keyword>
<evidence type="ECO:0000256" key="5">
    <source>
        <dbReference type="ARBA" id="ARBA00022692"/>
    </source>
</evidence>
<keyword evidence="6 10" id="KW-1133">Transmembrane helix</keyword>
<evidence type="ECO:0000313" key="12">
    <source>
        <dbReference type="Proteomes" id="UP001524547"/>
    </source>
</evidence>
<keyword evidence="5 10" id="KW-0812">Transmembrane</keyword>
<dbReference type="NCBIfam" id="TIGR00220">
    <property type="entry name" value="mscL"/>
    <property type="match status" value="1"/>
</dbReference>
<comment type="caution">
    <text evidence="11">The sequence shown here is derived from an EMBL/GenBank/DDBJ whole genome shotgun (WGS) entry which is preliminary data.</text>
</comment>
<dbReference type="NCBIfam" id="NF001843">
    <property type="entry name" value="PRK00567.1-4"/>
    <property type="match status" value="1"/>
</dbReference>
<dbReference type="Pfam" id="PF01741">
    <property type="entry name" value="MscL"/>
    <property type="match status" value="1"/>
</dbReference>
<dbReference type="PROSITE" id="PS01327">
    <property type="entry name" value="MSCL"/>
    <property type="match status" value="1"/>
</dbReference>
<dbReference type="SUPFAM" id="SSF81330">
    <property type="entry name" value="Gated mechanosensitive channel"/>
    <property type="match status" value="1"/>
</dbReference>
<dbReference type="PANTHER" id="PTHR30266">
    <property type="entry name" value="MECHANOSENSITIVE CHANNEL MSCL"/>
    <property type="match status" value="1"/>
</dbReference>
<dbReference type="HAMAP" id="MF_00115">
    <property type="entry name" value="MscL"/>
    <property type="match status" value="1"/>
</dbReference>
<keyword evidence="8 10" id="KW-0472">Membrane</keyword>
<dbReference type="PANTHER" id="PTHR30266:SF2">
    <property type="entry name" value="LARGE-CONDUCTANCE MECHANOSENSITIVE CHANNEL"/>
    <property type="match status" value="1"/>
</dbReference>
<dbReference type="EMBL" id="JAMZEJ010000004">
    <property type="protein sequence ID" value="MCQ8240644.1"/>
    <property type="molecule type" value="Genomic_DNA"/>
</dbReference>
<dbReference type="NCBIfam" id="NF010557">
    <property type="entry name" value="PRK13952.1"/>
    <property type="match status" value="1"/>
</dbReference>
<dbReference type="InterPro" id="IPR036019">
    <property type="entry name" value="MscL_channel"/>
</dbReference>
<comment type="subunit">
    <text evidence="10">Homopentamer.</text>
</comment>
<sequence length="159" mass="17318">MALKPAALHAPGWITEFRSFIMRGNVVDLAVGIIIGAAFTTIVQSLVKDIFTPLIGLVVGGIDFSNIFVTLKGPHYATLAEAQKVGAPTLNIGVFLNAVIQFLIVSFAIFWVVKLLTRLHVREEKKAEEPKTPNSELLLAEIRDILAHREGLVIPPPAE</sequence>
<gene>
    <name evidence="10 11" type="primary">mscL</name>
    <name evidence="11" type="ORF">NFI88_07275</name>
</gene>
<dbReference type="InterPro" id="IPR019823">
    <property type="entry name" value="Mechanosensitive_channel_CS"/>
</dbReference>